<dbReference type="RefSeq" id="WP_160802906.1">
    <property type="nucleotide sequence ID" value="NZ_WUUL01000015.1"/>
</dbReference>
<keyword evidence="3 5" id="KW-0220">Diaminopimelate biosynthesis</keyword>
<dbReference type="CDD" id="cd05670">
    <property type="entry name" value="M20_Acy1_YkuR-like"/>
    <property type="match status" value="1"/>
</dbReference>
<dbReference type="Proteomes" id="UP000430692">
    <property type="component" value="Unassembled WGS sequence"/>
</dbReference>
<gene>
    <name evidence="8" type="ORF">GSM42_17875</name>
</gene>
<dbReference type="HAMAP" id="MF_01692">
    <property type="entry name" value="DapEL"/>
    <property type="match status" value="1"/>
</dbReference>
<protein>
    <recommendedName>
        <fullName evidence="5">N-acetyldiaminopimelate deacetylase</fullName>
        <ecNumber evidence="5">3.5.1.47</ecNumber>
    </recommendedName>
</protein>
<dbReference type="InterPro" id="IPR011650">
    <property type="entry name" value="Peptidase_M20_dimer"/>
</dbReference>
<keyword evidence="9" id="KW-1185">Reference proteome</keyword>
<dbReference type="GO" id="GO:0019877">
    <property type="term" value="P:diaminopimelate biosynthetic process"/>
    <property type="evidence" value="ECO:0007669"/>
    <property type="project" value="UniProtKB-UniRule"/>
</dbReference>
<dbReference type="GO" id="GO:0009089">
    <property type="term" value="P:lysine biosynthetic process via diaminopimelate"/>
    <property type="evidence" value="ECO:0007669"/>
    <property type="project" value="UniProtKB-UniRule"/>
</dbReference>
<evidence type="ECO:0000313" key="9">
    <source>
        <dbReference type="Proteomes" id="UP000430692"/>
    </source>
</evidence>
<feature type="domain" description="Peptidase M20 dimerisation" evidence="7">
    <location>
        <begin position="178"/>
        <end position="269"/>
    </location>
</feature>
<feature type="binding site" evidence="6">
    <location>
        <position position="96"/>
    </location>
    <ligand>
        <name>Mn(2+)</name>
        <dbReference type="ChEBI" id="CHEBI:29035"/>
        <label>2</label>
    </ligand>
</feature>
<dbReference type="Pfam" id="PF07687">
    <property type="entry name" value="M20_dimer"/>
    <property type="match status" value="1"/>
</dbReference>
<dbReference type="SUPFAM" id="SSF53187">
    <property type="entry name" value="Zn-dependent exopeptidases"/>
    <property type="match status" value="1"/>
</dbReference>
<keyword evidence="1 5" id="KW-0028">Amino-acid biosynthesis</keyword>
<comment type="similarity">
    <text evidence="5">Belongs to the peptidase M20A family. N-acetyldiaminopimelate deacetylase subfamily.</text>
</comment>
<dbReference type="AlphaFoldDB" id="A0A6I4W453"/>
<proteinExistence type="inferred from homology"/>
<sequence length="374" mass="41762">MTVSLDNWIQIRRQLHQIPEPGYLEEKTQAFLLAQLSELPNIEIQTWKTGILVRVPGTAPRKRIGYRTDMDGLPILEETGYAFASTHPGFMHACGHDLHMTIALGLVHHFSHHRVQDDLIFIFQPAEEGPGGAQPMMESIEFQTWRPDMIFALHIAPEYPVGTIATRPGILFANTSEINIQLNGKSGHAAYPHQTNDMVVAATQLFTQLQTIISRNINPLDSAVITVGKLAAGTKENIIAGTAELNGTIRTLTLDTMKKIQKRIKEIVAGIGTSFQCEATLNWGMQYVDVTNHEAITTNFMDWAAKNTEYQVMECREAMTGEDFGYFLKEIPGFLFWLGVDTPYGLHHSKITPDEKAIGVGIDTMVRYLEEIGN</sequence>
<feature type="binding site" evidence="6">
    <location>
        <position position="154"/>
    </location>
    <ligand>
        <name>Mn(2+)</name>
        <dbReference type="ChEBI" id="CHEBI:29035"/>
        <label>2</label>
    </ligand>
</feature>
<evidence type="ECO:0000256" key="6">
    <source>
        <dbReference type="PIRSR" id="PIRSR005962-1"/>
    </source>
</evidence>
<dbReference type="EMBL" id="WUUL01000015">
    <property type="protein sequence ID" value="MXQ55554.1"/>
    <property type="molecule type" value="Genomic_DNA"/>
</dbReference>
<dbReference type="PANTHER" id="PTHR11014:SF98">
    <property type="entry name" value="N-ACETYLDIAMINOPIMELATE DEACETYLASE"/>
    <property type="match status" value="1"/>
</dbReference>
<dbReference type="Gene3D" id="3.40.630.10">
    <property type="entry name" value="Zn peptidases"/>
    <property type="match status" value="1"/>
</dbReference>
<dbReference type="NCBIfam" id="TIGR01891">
    <property type="entry name" value="amidohydrolases"/>
    <property type="match status" value="1"/>
</dbReference>
<dbReference type="PANTHER" id="PTHR11014">
    <property type="entry name" value="PEPTIDASE M20 FAMILY MEMBER"/>
    <property type="match status" value="1"/>
</dbReference>
<name>A0A6I4W453_9BACL</name>
<keyword evidence="6" id="KW-0479">Metal-binding</keyword>
<evidence type="ECO:0000313" key="8">
    <source>
        <dbReference type="EMBL" id="MXQ55554.1"/>
    </source>
</evidence>
<comment type="caution">
    <text evidence="8">The sequence shown here is derived from an EMBL/GenBank/DDBJ whole genome shotgun (WGS) entry which is preliminary data.</text>
</comment>
<dbReference type="EC" id="3.5.1.47" evidence="5"/>
<dbReference type="GO" id="GO:0050118">
    <property type="term" value="F:N-acetyldiaminopimelate deacetylase activity"/>
    <property type="evidence" value="ECO:0007669"/>
    <property type="project" value="UniProtKB-UniRule"/>
</dbReference>
<comment type="catalytic activity">
    <reaction evidence="5">
        <text>N-acetyl-(2S,6S)-2,6-diaminopimelate + H2O = (2S,6S)-2,6-diaminopimelate + acetate</text>
        <dbReference type="Rhea" id="RHEA:20405"/>
        <dbReference type="ChEBI" id="CHEBI:15377"/>
        <dbReference type="ChEBI" id="CHEBI:30089"/>
        <dbReference type="ChEBI" id="CHEBI:57609"/>
        <dbReference type="ChEBI" id="CHEBI:58767"/>
        <dbReference type="EC" id="3.5.1.47"/>
    </reaction>
</comment>
<feature type="active site" evidence="5">
    <location>
        <position position="69"/>
    </location>
</feature>
<feature type="binding site" evidence="6">
    <location>
        <position position="128"/>
    </location>
    <ligand>
        <name>Mn(2+)</name>
        <dbReference type="ChEBI" id="CHEBI:29035"/>
        <label>2</label>
    </ligand>
</feature>
<feature type="active site" description="Proton acceptor" evidence="5">
    <location>
        <position position="128"/>
    </location>
</feature>
<comment type="pathway">
    <text evidence="5">Amino-acid biosynthesis; L-lysine biosynthesis via DAP pathway; LL-2,6-diaminopimelate from (S)-tetrahydrodipicolinate (acetylase route): step 3/3.</text>
</comment>
<dbReference type="SUPFAM" id="SSF55031">
    <property type="entry name" value="Bacterial exopeptidase dimerisation domain"/>
    <property type="match status" value="1"/>
</dbReference>
<accession>A0A6I4W453</accession>
<dbReference type="InterPro" id="IPR002933">
    <property type="entry name" value="Peptidase_M20"/>
</dbReference>
<evidence type="ECO:0000259" key="7">
    <source>
        <dbReference type="Pfam" id="PF07687"/>
    </source>
</evidence>
<dbReference type="InterPro" id="IPR023905">
    <property type="entry name" value="AcetylDAP_deacetylase"/>
</dbReference>
<comment type="cofactor">
    <cofactor evidence="6">
        <name>Mn(2+)</name>
        <dbReference type="ChEBI" id="CHEBI:29035"/>
    </cofactor>
    <text evidence="6">The Mn(2+) ion enhances activity.</text>
</comment>
<organism evidence="8 9">
    <name type="scientific">Shimazuella alba</name>
    <dbReference type="NCBI Taxonomy" id="2690964"/>
    <lineage>
        <taxon>Bacteria</taxon>
        <taxon>Bacillati</taxon>
        <taxon>Bacillota</taxon>
        <taxon>Bacilli</taxon>
        <taxon>Bacillales</taxon>
        <taxon>Thermoactinomycetaceae</taxon>
        <taxon>Shimazuella</taxon>
    </lineage>
</organism>
<evidence type="ECO:0000256" key="5">
    <source>
        <dbReference type="HAMAP-Rule" id="MF_01692"/>
    </source>
</evidence>
<dbReference type="InterPro" id="IPR036264">
    <property type="entry name" value="Bact_exopeptidase_dim_dom"/>
</dbReference>
<keyword evidence="4 5" id="KW-0457">Lysine biosynthesis</keyword>
<dbReference type="Gene3D" id="3.30.70.360">
    <property type="match status" value="1"/>
</dbReference>
<dbReference type="InterPro" id="IPR017439">
    <property type="entry name" value="Amidohydrolase"/>
</dbReference>
<reference evidence="8 9" key="1">
    <citation type="submission" date="2019-12" db="EMBL/GenBank/DDBJ databases">
        <title>Whole-genome analyses of novel actinobacteria.</title>
        <authorList>
            <person name="Sahin N."/>
            <person name="Saygin H."/>
        </authorList>
    </citation>
    <scope>NUCLEOTIDE SEQUENCE [LARGE SCALE GENOMIC DNA]</scope>
    <source>
        <strain evidence="8 9">KC615</strain>
    </source>
</reference>
<evidence type="ECO:0000256" key="4">
    <source>
        <dbReference type="ARBA" id="ARBA00023154"/>
    </source>
</evidence>
<feature type="binding site" evidence="6">
    <location>
        <position position="347"/>
    </location>
    <ligand>
        <name>Mn(2+)</name>
        <dbReference type="ChEBI" id="CHEBI:29035"/>
        <label>2</label>
    </ligand>
</feature>
<keyword evidence="2 5" id="KW-0378">Hydrolase</keyword>
<evidence type="ECO:0000256" key="3">
    <source>
        <dbReference type="ARBA" id="ARBA00022915"/>
    </source>
</evidence>
<feature type="binding site" evidence="6">
    <location>
        <position position="94"/>
    </location>
    <ligand>
        <name>Mn(2+)</name>
        <dbReference type="ChEBI" id="CHEBI:29035"/>
        <label>2</label>
    </ligand>
</feature>
<dbReference type="FunFam" id="3.30.70.360:FF:000001">
    <property type="entry name" value="N-acetyldiaminopimelate deacetylase"/>
    <property type="match status" value="1"/>
</dbReference>
<dbReference type="UniPathway" id="UPA00034">
    <property type="reaction ID" value="UER00024"/>
</dbReference>
<evidence type="ECO:0000256" key="1">
    <source>
        <dbReference type="ARBA" id="ARBA00022605"/>
    </source>
</evidence>
<evidence type="ECO:0000256" key="2">
    <source>
        <dbReference type="ARBA" id="ARBA00022801"/>
    </source>
</evidence>
<dbReference type="Pfam" id="PF01546">
    <property type="entry name" value="Peptidase_M20"/>
    <property type="match status" value="1"/>
</dbReference>
<keyword evidence="6" id="KW-0464">Manganese</keyword>
<comment type="function">
    <text evidence="5">Catalyzes the conversion of N-acetyl-diaminopimelate to diaminopimelate and acetate.</text>
</comment>
<dbReference type="GO" id="GO:0046872">
    <property type="term" value="F:metal ion binding"/>
    <property type="evidence" value="ECO:0007669"/>
    <property type="project" value="UniProtKB-KW"/>
</dbReference>
<dbReference type="PIRSF" id="PIRSF005962">
    <property type="entry name" value="Pept_M20D_amidohydro"/>
    <property type="match status" value="1"/>
</dbReference>